<organism evidence="22 23">
    <name type="scientific">Cyprinus carpio</name>
    <name type="common">Common carp</name>
    <dbReference type="NCBI Taxonomy" id="7962"/>
    <lineage>
        <taxon>Eukaryota</taxon>
        <taxon>Metazoa</taxon>
        <taxon>Chordata</taxon>
        <taxon>Craniata</taxon>
        <taxon>Vertebrata</taxon>
        <taxon>Euteleostomi</taxon>
        <taxon>Actinopterygii</taxon>
        <taxon>Neopterygii</taxon>
        <taxon>Teleostei</taxon>
        <taxon>Ostariophysi</taxon>
        <taxon>Cypriniformes</taxon>
        <taxon>Cyprinidae</taxon>
        <taxon>Cyprininae</taxon>
        <taxon>Cyprinus</taxon>
    </lineage>
</organism>
<evidence type="ECO:0000256" key="14">
    <source>
        <dbReference type="ARBA" id="ARBA00022967"/>
    </source>
</evidence>
<dbReference type="GO" id="GO:0005886">
    <property type="term" value="C:plasma membrane"/>
    <property type="evidence" value="ECO:0007669"/>
    <property type="project" value="UniProtKB-SubCell"/>
</dbReference>
<dbReference type="PANTHER" id="PTHR24093">
    <property type="entry name" value="CATION TRANSPORTING ATPASE"/>
    <property type="match status" value="1"/>
</dbReference>
<dbReference type="PANTHER" id="PTHR24093:SF284">
    <property type="entry name" value="PLASMA MEMBRANE CALCIUM-TRANSPORTING ATPASE 3"/>
    <property type="match status" value="1"/>
</dbReference>
<evidence type="ECO:0000256" key="8">
    <source>
        <dbReference type="ARBA" id="ARBA00022723"/>
    </source>
</evidence>
<feature type="compositionally biased region" description="Basic and acidic residues" evidence="20">
    <location>
        <begin position="11"/>
        <end position="24"/>
    </location>
</feature>
<dbReference type="InterPro" id="IPR022141">
    <property type="entry name" value="ATP_Ca_trans_C"/>
</dbReference>
<evidence type="ECO:0000256" key="9">
    <source>
        <dbReference type="ARBA" id="ARBA00022741"/>
    </source>
</evidence>
<dbReference type="InterPro" id="IPR059000">
    <property type="entry name" value="ATPase_P-type_domA"/>
</dbReference>
<keyword evidence="3 18" id="KW-0813">Transport</keyword>
<feature type="transmembrane region" description="Helical" evidence="18">
    <location>
        <begin position="1005"/>
        <end position="1025"/>
    </location>
</feature>
<evidence type="ECO:0000256" key="3">
    <source>
        <dbReference type="ARBA" id="ARBA00022448"/>
    </source>
</evidence>
<comment type="catalytic activity">
    <reaction evidence="18">
        <text>Ca(2+)(in) + ATP + H2O = Ca(2+)(out) + ADP + phosphate + H(+)</text>
        <dbReference type="Rhea" id="RHEA:18105"/>
        <dbReference type="ChEBI" id="CHEBI:15377"/>
        <dbReference type="ChEBI" id="CHEBI:15378"/>
        <dbReference type="ChEBI" id="CHEBI:29108"/>
        <dbReference type="ChEBI" id="CHEBI:30616"/>
        <dbReference type="ChEBI" id="CHEBI:43474"/>
        <dbReference type="ChEBI" id="CHEBI:456216"/>
        <dbReference type="EC" id="7.2.2.10"/>
    </reaction>
</comment>
<dbReference type="FunFam" id="1.20.1110.10:FF:000008">
    <property type="entry name" value="Calcium-transporting ATPase"/>
    <property type="match status" value="1"/>
</dbReference>
<keyword evidence="5" id="KW-0597">Phosphoprotein</keyword>
<dbReference type="InterPro" id="IPR006068">
    <property type="entry name" value="ATPase_P-typ_cation-transptr_C"/>
</dbReference>
<dbReference type="Gene3D" id="1.20.1110.10">
    <property type="entry name" value="Calcium-transporting ATPase, transmembrane domain"/>
    <property type="match status" value="3"/>
</dbReference>
<feature type="region of interest" description="Disordered" evidence="20">
    <location>
        <begin position="1208"/>
        <end position="1233"/>
    </location>
</feature>
<evidence type="ECO:0000313" key="22">
    <source>
        <dbReference type="Ensembl" id="ENSCCRP00020011117.1"/>
    </source>
</evidence>
<evidence type="ECO:0000256" key="18">
    <source>
        <dbReference type="RuleBase" id="RU361146"/>
    </source>
</evidence>
<dbReference type="GO" id="GO:0016887">
    <property type="term" value="F:ATP hydrolysis activity"/>
    <property type="evidence" value="ECO:0007669"/>
    <property type="project" value="InterPro"/>
</dbReference>
<feature type="coiled-coil region" evidence="19">
    <location>
        <begin position="1076"/>
        <end position="1103"/>
    </location>
</feature>
<evidence type="ECO:0000256" key="2">
    <source>
        <dbReference type="ARBA" id="ARBA00006124"/>
    </source>
</evidence>
<keyword evidence="13" id="KW-0112">Calmodulin-binding</keyword>
<dbReference type="GO" id="GO:0005388">
    <property type="term" value="F:P-type calcium transporter activity"/>
    <property type="evidence" value="ECO:0007669"/>
    <property type="project" value="UniProtKB-EC"/>
</dbReference>
<keyword evidence="17 18" id="KW-0472">Membrane</keyword>
<evidence type="ECO:0000256" key="1">
    <source>
        <dbReference type="ARBA" id="ARBA00004651"/>
    </source>
</evidence>
<keyword evidence="9 18" id="KW-0547">Nucleotide-binding</keyword>
<dbReference type="SMART" id="SM00831">
    <property type="entry name" value="Cation_ATPase_N"/>
    <property type="match status" value="1"/>
</dbReference>
<feature type="region of interest" description="Disordered" evidence="20">
    <location>
        <begin position="302"/>
        <end position="354"/>
    </location>
</feature>
<keyword evidence="19" id="KW-0175">Coiled coil</keyword>
<dbReference type="SFLD" id="SFLDF00027">
    <property type="entry name" value="p-type_atpase"/>
    <property type="match status" value="1"/>
</dbReference>
<dbReference type="Ensembl" id="ENSCCRT00020012315.1">
    <property type="protein sequence ID" value="ENSCCRP00020011117.1"/>
    <property type="gene ID" value="ENSCCRG00020005624.1"/>
</dbReference>
<dbReference type="FunFam" id="1.20.1110.10:FF:000002">
    <property type="entry name" value="Calcium-transporting ATPase"/>
    <property type="match status" value="1"/>
</dbReference>
<evidence type="ECO:0000259" key="21">
    <source>
        <dbReference type="SMART" id="SM00831"/>
    </source>
</evidence>
<dbReference type="FunFam" id="1.20.1110.10:FF:000001">
    <property type="entry name" value="Calcium-transporting ATPase"/>
    <property type="match status" value="1"/>
</dbReference>
<proteinExistence type="inferred from homology"/>
<dbReference type="PRINTS" id="PR00121">
    <property type="entry name" value="NAKATPASE"/>
</dbReference>
<keyword evidence="4" id="KW-1003">Cell membrane</keyword>
<feature type="compositionally biased region" description="Basic and acidic residues" evidence="20">
    <location>
        <begin position="302"/>
        <end position="311"/>
    </location>
</feature>
<dbReference type="FunFam" id="3.40.1110.10:FF:000032">
    <property type="entry name" value="Calcium-transporting ATPase"/>
    <property type="match status" value="1"/>
</dbReference>
<dbReference type="GO" id="GO:0005524">
    <property type="term" value="F:ATP binding"/>
    <property type="evidence" value="ECO:0007669"/>
    <property type="project" value="UniProtKB-KW"/>
</dbReference>
<dbReference type="CDD" id="cd02081">
    <property type="entry name" value="P-type_ATPase_Ca_PMCA-like"/>
    <property type="match status" value="1"/>
</dbReference>
<dbReference type="Gene3D" id="2.70.150.10">
    <property type="entry name" value="Calcium-transporting ATPase, cytoplasmic transduction domain A"/>
    <property type="match status" value="1"/>
</dbReference>
<feature type="transmembrane region" description="Helical" evidence="18">
    <location>
        <begin position="929"/>
        <end position="947"/>
    </location>
</feature>
<dbReference type="EC" id="7.2.2.10" evidence="18"/>
<dbReference type="PROSITE" id="PS00154">
    <property type="entry name" value="ATPASE_E1_E2"/>
    <property type="match status" value="1"/>
</dbReference>
<dbReference type="InterPro" id="IPR018303">
    <property type="entry name" value="ATPase_P-typ_P_site"/>
</dbReference>
<keyword evidence="16 18" id="KW-0406">Ion transport</keyword>
<dbReference type="NCBIfam" id="TIGR01494">
    <property type="entry name" value="ATPase_P-type"/>
    <property type="match status" value="3"/>
</dbReference>
<dbReference type="InterPro" id="IPR023299">
    <property type="entry name" value="ATPase_P-typ_cyto_dom_N"/>
</dbReference>
<evidence type="ECO:0000256" key="12">
    <source>
        <dbReference type="ARBA" id="ARBA00022842"/>
    </source>
</evidence>
<dbReference type="Proteomes" id="UP000694701">
    <property type="component" value="Unplaced"/>
</dbReference>
<dbReference type="SUPFAM" id="SSF56784">
    <property type="entry name" value="HAD-like"/>
    <property type="match status" value="1"/>
</dbReference>
<comment type="similarity">
    <text evidence="2 18">Belongs to the cation transport ATPase (P-type) (TC 3.A.3) family. Type IIB subfamily.</text>
</comment>
<evidence type="ECO:0000256" key="20">
    <source>
        <dbReference type="SAM" id="MobiDB-lite"/>
    </source>
</evidence>
<dbReference type="InterPro" id="IPR006408">
    <property type="entry name" value="P-type_ATPase_IIB"/>
</dbReference>
<comment type="subcellular location">
    <subcellularLocation>
        <location evidence="1">Cell membrane</location>
        <topology evidence="1">Multi-pass membrane protein</topology>
    </subcellularLocation>
    <subcellularLocation>
        <location evidence="18">Membrane</location>
        <topology evidence="18">Multi-pass membrane protein</topology>
    </subcellularLocation>
</comment>
<dbReference type="GO" id="GO:0030165">
    <property type="term" value="F:PDZ domain binding"/>
    <property type="evidence" value="ECO:0007669"/>
    <property type="project" value="TreeGrafter"/>
</dbReference>
<dbReference type="FunFam" id="3.40.50.1000:FF:000007">
    <property type="entry name" value="Calcium-transporting ATPase"/>
    <property type="match status" value="1"/>
</dbReference>
<dbReference type="SUPFAM" id="SSF81653">
    <property type="entry name" value="Calcium ATPase, transduction domain A"/>
    <property type="match status" value="1"/>
</dbReference>
<evidence type="ECO:0000313" key="23">
    <source>
        <dbReference type="Proteomes" id="UP000694701"/>
    </source>
</evidence>
<accession>A0A8C2H183</accession>
<dbReference type="PRINTS" id="PR00119">
    <property type="entry name" value="CATATPASE"/>
</dbReference>
<evidence type="ECO:0000256" key="11">
    <source>
        <dbReference type="ARBA" id="ARBA00022840"/>
    </source>
</evidence>
<keyword evidence="12" id="KW-0460">Magnesium</keyword>
<dbReference type="Pfam" id="PF13246">
    <property type="entry name" value="Cation_ATPase"/>
    <property type="match status" value="1"/>
</dbReference>
<feature type="compositionally biased region" description="Basic and acidic residues" evidence="20">
    <location>
        <begin position="342"/>
        <end position="354"/>
    </location>
</feature>
<evidence type="ECO:0000256" key="17">
    <source>
        <dbReference type="ARBA" id="ARBA00023136"/>
    </source>
</evidence>
<evidence type="ECO:0000256" key="5">
    <source>
        <dbReference type="ARBA" id="ARBA00022553"/>
    </source>
</evidence>
<dbReference type="SFLD" id="SFLDG00002">
    <property type="entry name" value="C1.7:_P-type_atpase_like"/>
    <property type="match status" value="1"/>
</dbReference>
<dbReference type="SUPFAM" id="SSF81665">
    <property type="entry name" value="Calcium ATPase, transmembrane domain M"/>
    <property type="match status" value="1"/>
</dbReference>
<dbReference type="InterPro" id="IPR001757">
    <property type="entry name" value="P_typ_ATPase"/>
</dbReference>
<feature type="transmembrane region" description="Helical" evidence="18">
    <location>
        <begin position="967"/>
        <end position="985"/>
    </location>
</feature>
<dbReference type="InterPro" id="IPR023298">
    <property type="entry name" value="ATPase_P-typ_TM_dom_sf"/>
</dbReference>
<reference evidence="22" key="1">
    <citation type="submission" date="2025-08" db="UniProtKB">
        <authorList>
            <consortium name="Ensembl"/>
        </authorList>
    </citation>
    <scope>IDENTIFICATION</scope>
</reference>
<dbReference type="SUPFAM" id="SSF81660">
    <property type="entry name" value="Metal cation-transporting ATPase, ATP-binding domain N"/>
    <property type="match status" value="1"/>
</dbReference>
<dbReference type="Pfam" id="PF12424">
    <property type="entry name" value="ATP_Ca_trans_C"/>
    <property type="match status" value="2"/>
</dbReference>
<keyword evidence="7 18" id="KW-0812">Transmembrane</keyword>
<dbReference type="Pfam" id="PF00690">
    <property type="entry name" value="Cation_ATPase_N"/>
    <property type="match status" value="1"/>
</dbReference>
<dbReference type="Pfam" id="PF00122">
    <property type="entry name" value="E1-E2_ATPase"/>
    <property type="match status" value="1"/>
</dbReference>
<feature type="region of interest" description="Disordered" evidence="20">
    <location>
        <begin position="1"/>
        <end position="24"/>
    </location>
</feature>
<keyword evidence="15 18" id="KW-1133">Transmembrane helix</keyword>
<dbReference type="InterPro" id="IPR008250">
    <property type="entry name" value="ATPase_P-typ_transduc_dom_A_sf"/>
</dbReference>
<keyword evidence="10 18" id="KW-0106">Calcium</keyword>
<evidence type="ECO:0000256" key="6">
    <source>
        <dbReference type="ARBA" id="ARBA00022568"/>
    </source>
</evidence>
<dbReference type="FunFam" id="2.70.150.10:FF:000001">
    <property type="entry name" value="Calcium-transporting ATPase"/>
    <property type="match status" value="1"/>
</dbReference>
<evidence type="ECO:0000256" key="13">
    <source>
        <dbReference type="ARBA" id="ARBA00022860"/>
    </source>
</evidence>
<comment type="function">
    <text evidence="18">Catalyzes the hydrolysis of ATP coupled with the transport of calcium.</text>
</comment>
<evidence type="ECO:0000256" key="10">
    <source>
        <dbReference type="ARBA" id="ARBA00022837"/>
    </source>
</evidence>
<dbReference type="InterPro" id="IPR036412">
    <property type="entry name" value="HAD-like_sf"/>
</dbReference>
<keyword evidence="11 18" id="KW-0067">ATP-binding</keyword>
<dbReference type="Gene3D" id="3.40.1110.10">
    <property type="entry name" value="Calcium-transporting ATPase, cytoplasmic domain N"/>
    <property type="match status" value="1"/>
</dbReference>
<keyword evidence="8" id="KW-0479">Metal-binding</keyword>
<dbReference type="NCBIfam" id="TIGR01517">
    <property type="entry name" value="ATPase-IIB_Ca"/>
    <property type="match status" value="1"/>
</dbReference>
<evidence type="ECO:0000256" key="16">
    <source>
        <dbReference type="ARBA" id="ARBA00023065"/>
    </source>
</evidence>
<evidence type="ECO:0000256" key="15">
    <source>
        <dbReference type="ARBA" id="ARBA00022989"/>
    </source>
</evidence>
<dbReference type="GO" id="GO:0046872">
    <property type="term" value="F:metal ion binding"/>
    <property type="evidence" value="ECO:0007669"/>
    <property type="project" value="UniProtKB-KW"/>
</dbReference>
<feature type="transmembrane region" description="Helical" evidence="18">
    <location>
        <begin position="417"/>
        <end position="443"/>
    </location>
</feature>
<sequence length="1275" mass="140966">MGDLGNSTVDFHPKKPGMDKGDHEGDFGVTVDELSSLMELRGPEALQKIQENYTDTETLCHRLKTSPADGLSDNPADLEKRRQVFGMNFIPPKKPKTFLQLVWEALQDVTLIILEIAAIISLGLSFYQPPGGDSEACGNVSSGAEDEGEAEAGWIEGAAILLSVLCVVLVTAFNDWSKEKQFRGLQSRIEQEQRFAVVRNGTVIQIPVAEIVVGDIAQIKYGDLLPADGVLIQGNDLKIDESSLTGESDHVSKSIDKDPMLLSGTHVMEGSGKMVVTAVGVNSQTGIIFTLLGAGEMEEEKKDCKKGKQDGTLENNQNKAKKQDEAVAMEMQPLKSAEGGEVEEKEKKKASVPKKEKSVLQGKLTKLAVQIGKAGLVMSAITVIILMLYFVIETFVIQGMTWLTECTPIYVQYFVKFFIIGVTVLVVAVPEGLPLAVTISLAYSVKKMMKDNNLVRHLDACETMGNATAICSDKTGTLTTNRMTVVQIYIGDQLFREIPRPDQINPKIVELITSAIAVNCAYTSKIMAADKEGGLPKQVGNKTECALLGLVLDLKQEYQAVREQIPEEKLYKVYTFNSVRKSMSTVIQMPDGSFRLYSKGASEILLKKCSFVLGRDGEARAFRPRDKDEMVKKVIEPMACNGLRTICIAYRELPADPMPDWDNETDIVSNLICITVVGIEDPVRAEVPEAIRKCQRAGITVRMVTGDNINTARAIAAKCGIIHPGDDFLCMEGKEFNRRIRNEKGEIEQELIDKVWPKLRVLARSSPTDKHTLVKGIIDSTILEQRQVVAVTGDGTNDGPALKKADVGFAMGIAGTDVAKEASDIILTDDNFSSIVKAVMWGRNVYDSISKFLQFQLTVNVVAVIVAFTGACITQDSPLKAVQMLWVNLIMDTFASLALATEPPTEALLLRKPYGRNNPLISRTMMKNILGHAVFQLIIIFTLLFVGEKIFDIDSGRNAPLHSPPSEHYTIIFNTFVLMQLFNEINARKIHGERNVFDGIFSNPIFCSIVLGTFAIQIVIVQFGGKPFSCSPLNVEQWLWCLFVGMGELIWGQVIASVPTHQLKCLKEAGHGPDPDEIMDEDLAEDEDEIDHAERELRRGQILWFRGLNRIQTQMEVVSTFKRSGSFQGAVRRRSSVLSQLHDIRVVKAFRSSLYDGIDRPESRNSIHDFQAHPEFIITDSVHNIPLIDETDVDDESERSNHNHVRVALRHPGPHSQPHGPQRPPRSRYPSRPLRQQSLPVTLNCNNNAAESRVYLGSSVSPCPVSPLHSLETCL</sequence>
<dbReference type="GO" id="GO:0098978">
    <property type="term" value="C:glutamatergic synapse"/>
    <property type="evidence" value="ECO:0007669"/>
    <property type="project" value="UniProtKB-ARBA"/>
</dbReference>
<evidence type="ECO:0000256" key="19">
    <source>
        <dbReference type="SAM" id="Coils"/>
    </source>
</evidence>
<evidence type="ECO:0000256" key="7">
    <source>
        <dbReference type="ARBA" id="ARBA00022692"/>
    </source>
</evidence>
<dbReference type="InterPro" id="IPR004014">
    <property type="entry name" value="ATPase_P-typ_cation-transptr_N"/>
</dbReference>
<keyword evidence="6 18" id="KW-0109">Calcium transport</keyword>
<dbReference type="SFLD" id="SFLDS00003">
    <property type="entry name" value="Haloacid_Dehalogenase"/>
    <property type="match status" value="1"/>
</dbReference>
<protein>
    <recommendedName>
        <fullName evidence="18">Calcium-transporting ATPase</fullName>
        <ecNumber evidence="18">7.2.2.10</ecNumber>
    </recommendedName>
</protein>
<dbReference type="Pfam" id="PF08282">
    <property type="entry name" value="Hydrolase_3"/>
    <property type="match status" value="1"/>
</dbReference>
<evidence type="ECO:0000256" key="4">
    <source>
        <dbReference type="ARBA" id="ARBA00022475"/>
    </source>
</evidence>
<dbReference type="InterPro" id="IPR044492">
    <property type="entry name" value="P_typ_ATPase_HD_dom"/>
</dbReference>
<feature type="domain" description="Cation-transporting P-type ATPase N-terminal" evidence="21">
    <location>
        <begin position="50"/>
        <end position="126"/>
    </location>
</feature>
<feature type="transmembrane region" description="Helical" evidence="18">
    <location>
        <begin position="376"/>
        <end position="397"/>
    </location>
</feature>
<keyword evidence="14" id="KW-1278">Translocase</keyword>
<name>A0A8C2H183_CYPCA</name>
<dbReference type="Pfam" id="PF00689">
    <property type="entry name" value="Cation_ATPase_C"/>
    <property type="match status" value="1"/>
</dbReference>
<dbReference type="GO" id="GO:0005516">
    <property type="term" value="F:calmodulin binding"/>
    <property type="evidence" value="ECO:0007669"/>
    <property type="project" value="UniProtKB-KW"/>
</dbReference>
<dbReference type="GO" id="GO:0051480">
    <property type="term" value="P:regulation of cytosolic calcium ion concentration"/>
    <property type="evidence" value="ECO:0007669"/>
    <property type="project" value="TreeGrafter"/>
</dbReference>
<dbReference type="AlphaFoldDB" id="A0A8C2H183"/>
<comment type="caution">
    <text evidence="18">Lacks conserved residue(s) required for the propagation of feature annotation.</text>
</comment>